<evidence type="ECO:0000256" key="2">
    <source>
        <dbReference type="ARBA" id="ARBA00018687"/>
    </source>
</evidence>
<proteinExistence type="inferred from homology"/>
<dbReference type="GO" id="GO:0005634">
    <property type="term" value="C:nucleus"/>
    <property type="evidence" value="ECO:0007669"/>
    <property type="project" value="TreeGrafter"/>
</dbReference>
<gene>
    <name evidence="4" type="ORF">HPBE_LOCUS1148</name>
</gene>
<keyword evidence="5" id="KW-1185">Reference proteome</keyword>
<dbReference type="WBParaSite" id="HPBE_0000114701-mRNA-1">
    <property type="protein sequence ID" value="HPBE_0000114701-mRNA-1"/>
    <property type="gene ID" value="HPBE_0000114701"/>
</dbReference>
<dbReference type="AlphaFoldDB" id="A0A183F4Q5"/>
<dbReference type="Proteomes" id="UP000050761">
    <property type="component" value="Unassembled WGS sequence"/>
</dbReference>
<dbReference type="InterPro" id="IPR027417">
    <property type="entry name" value="P-loop_NTPase"/>
</dbReference>
<evidence type="ECO:0000313" key="4">
    <source>
        <dbReference type="EMBL" id="VDO19530.1"/>
    </source>
</evidence>
<dbReference type="GO" id="GO:0003697">
    <property type="term" value="F:single-stranded DNA binding"/>
    <property type="evidence" value="ECO:0007669"/>
    <property type="project" value="TreeGrafter"/>
</dbReference>
<reference evidence="6" key="2">
    <citation type="submission" date="2019-09" db="UniProtKB">
        <authorList>
            <consortium name="WormBaseParasite"/>
        </authorList>
    </citation>
    <scope>IDENTIFICATION</scope>
</reference>
<name>A0A183F4Q5_HELPZ</name>
<accession>A0A183F4Q5</accession>
<dbReference type="OrthoDB" id="10254973at2759"/>
<evidence type="ECO:0000313" key="6">
    <source>
        <dbReference type="WBParaSite" id="HPBE_0000114701-mRNA-1"/>
    </source>
</evidence>
<evidence type="ECO:0000313" key="5">
    <source>
        <dbReference type="Proteomes" id="UP000050761"/>
    </source>
</evidence>
<protein>
    <recommendedName>
        <fullName evidence="2">Structural maintenance of chromosomes protein 5</fullName>
    </recommendedName>
</protein>
<dbReference type="SUPFAM" id="SSF52540">
    <property type="entry name" value="P-loop containing nucleoside triphosphate hydrolases"/>
    <property type="match status" value="1"/>
</dbReference>
<dbReference type="EMBL" id="UZAH01001142">
    <property type="protein sequence ID" value="VDO19530.1"/>
    <property type="molecule type" value="Genomic_DNA"/>
</dbReference>
<sequence>MKGFGFTRFAADLFTAPDVVKQYLCNVARLHQVPIGSSRTNDLYDSIRAAFASTPYKLYLTDKYRVQFTVSKYGSHEVIGQQSELRSSIRLFTSHTSPLEDKSRFEAEWKRLRDKERELADRRNGLNQQRTNIHKEKEALKALQVEWRTRRDELTNLERSLSNRESNGHYFYLNVWMGMQGQFFKDLGGVDLCWLVSNFNRLLLSEGPRHLPATVNVPILFKRLERLSANRPDIDQARSALIETKRVASKEVHETALKVLYKLEKMRSLCVEESLLGISLRSLRGAMSDAEEELSKLQEKRSEDLVVMEGRATLFRSAKEDLDRAVGVLHELCGLKTLDERKMDAEEKKIIKMLGQLFIDENIPDEKAALHRLLEEEKAKLDIASMDGSKEDVDRCEHLQKEKSRLLERKQQQEVTREAWKATLMKEIAEWREPVEELIRKINVNYSKFFATLGCAGEVYLEVPEDSLNIDGYGIMIMVSFRSGERLRRLDHQVQSGGERSVSTMLYLLALQELCPVPFRCVDEINQGMDPVNERKVFDIMVDTLSGEGNLAKTQYFL</sequence>
<dbReference type="Gene3D" id="3.40.50.300">
    <property type="entry name" value="P-loop containing nucleotide triphosphate hydrolases"/>
    <property type="match status" value="1"/>
</dbReference>
<evidence type="ECO:0000256" key="1">
    <source>
        <dbReference type="ARBA" id="ARBA00010171"/>
    </source>
</evidence>
<organism evidence="5 6">
    <name type="scientific">Heligmosomoides polygyrus</name>
    <name type="common">Parasitic roundworm</name>
    <dbReference type="NCBI Taxonomy" id="6339"/>
    <lineage>
        <taxon>Eukaryota</taxon>
        <taxon>Metazoa</taxon>
        <taxon>Ecdysozoa</taxon>
        <taxon>Nematoda</taxon>
        <taxon>Chromadorea</taxon>
        <taxon>Rhabditida</taxon>
        <taxon>Rhabditina</taxon>
        <taxon>Rhabditomorpha</taxon>
        <taxon>Strongyloidea</taxon>
        <taxon>Heligmosomidae</taxon>
        <taxon>Heligmosomoides</taxon>
    </lineage>
</organism>
<comment type="similarity">
    <text evidence="1">Belongs to the SMC family. SMC5 subfamily.</text>
</comment>
<dbReference type="GO" id="GO:0000724">
    <property type="term" value="P:double-strand break repair via homologous recombination"/>
    <property type="evidence" value="ECO:0007669"/>
    <property type="project" value="TreeGrafter"/>
</dbReference>
<accession>A0A3P7TC72</accession>
<dbReference type="GO" id="GO:0030915">
    <property type="term" value="C:Smc5-Smc6 complex"/>
    <property type="evidence" value="ECO:0007669"/>
    <property type="project" value="TreeGrafter"/>
</dbReference>
<dbReference type="PANTHER" id="PTHR45916:SF1">
    <property type="entry name" value="STRUCTURAL MAINTENANCE OF CHROMOSOMES PROTEIN 5"/>
    <property type="match status" value="1"/>
</dbReference>
<dbReference type="PANTHER" id="PTHR45916">
    <property type="entry name" value="STRUCTURAL MAINTENANCE OF CHROMOSOMES PROTEIN 5"/>
    <property type="match status" value="1"/>
</dbReference>
<evidence type="ECO:0000256" key="3">
    <source>
        <dbReference type="ARBA" id="ARBA00023054"/>
    </source>
</evidence>
<reference evidence="4 5" key="1">
    <citation type="submission" date="2018-11" db="EMBL/GenBank/DDBJ databases">
        <authorList>
            <consortium name="Pathogen Informatics"/>
        </authorList>
    </citation>
    <scope>NUCLEOTIDE SEQUENCE [LARGE SCALE GENOMIC DNA]</scope>
</reference>
<keyword evidence="3" id="KW-0175">Coiled coil</keyword>